<name>A0A0W8G887_9ZZZZ</name>
<accession>A0A0W8G887</accession>
<proteinExistence type="predicted"/>
<dbReference type="EMBL" id="LNQE01000094">
    <property type="protein sequence ID" value="KUG29370.1"/>
    <property type="molecule type" value="Genomic_DNA"/>
</dbReference>
<reference evidence="1" key="1">
    <citation type="journal article" date="2015" name="Proc. Natl. Acad. Sci. U.S.A.">
        <title>Networks of energetic and metabolic interactions define dynamics in microbial communities.</title>
        <authorList>
            <person name="Embree M."/>
            <person name="Liu J.K."/>
            <person name="Al-Bassam M.M."/>
            <person name="Zengler K."/>
        </authorList>
    </citation>
    <scope>NUCLEOTIDE SEQUENCE</scope>
</reference>
<gene>
    <name evidence="1" type="ORF">ASZ90_000734</name>
</gene>
<evidence type="ECO:0000313" key="1">
    <source>
        <dbReference type="EMBL" id="KUG29370.1"/>
    </source>
</evidence>
<sequence>MLEEPVSRLVRVDDPETVALWQRPGAEIPPQSMVERCRQGWMRFRRISWPKDRPIPAELARFPFIEPFIMVRADRAEIVVVESDHMQVLPLTEDGRRFWRLYGWWTKTGLVPRDEAFIVVEKRFDDAPKDLLFRVLRKELGLTKVGQIREARVLPERRRLGTWNAAGLLSLKILRPVLATLTADAQPKSTLSRLHHLGVEVAAIPAGEAWRVEELSSPRACCFRAEDMPGEPAVLFSA</sequence>
<dbReference type="AlphaFoldDB" id="A0A0W8G887"/>
<organism evidence="1">
    <name type="scientific">hydrocarbon metagenome</name>
    <dbReference type="NCBI Taxonomy" id="938273"/>
    <lineage>
        <taxon>unclassified sequences</taxon>
        <taxon>metagenomes</taxon>
        <taxon>ecological metagenomes</taxon>
    </lineage>
</organism>
<comment type="caution">
    <text evidence="1">The sequence shown here is derived from an EMBL/GenBank/DDBJ whole genome shotgun (WGS) entry which is preliminary data.</text>
</comment>
<protein>
    <submittedName>
        <fullName evidence="1">Uncharacterized protein</fullName>
    </submittedName>
</protein>